<proteinExistence type="predicted"/>
<accession>A0ACC0LGG1</accession>
<evidence type="ECO:0000313" key="2">
    <source>
        <dbReference type="Proteomes" id="UP001062846"/>
    </source>
</evidence>
<organism evidence="1 2">
    <name type="scientific">Rhododendron molle</name>
    <name type="common">Chinese azalea</name>
    <name type="synonym">Azalea mollis</name>
    <dbReference type="NCBI Taxonomy" id="49168"/>
    <lineage>
        <taxon>Eukaryota</taxon>
        <taxon>Viridiplantae</taxon>
        <taxon>Streptophyta</taxon>
        <taxon>Embryophyta</taxon>
        <taxon>Tracheophyta</taxon>
        <taxon>Spermatophyta</taxon>
        <taxon>Magnoliopsida</taxon>
        <taxon>eudicotyledons</taxon>
        <taxon>Gunneridae</taxon>
        <taxon>Pentapetalae</taxon>
        <taxon>asterids</taxon>
        <taxon>Ericales</taxon>
        <taxon>Ericaceae</taxon>
        <taxon>Ericoideae</taxon>
        <taxon>Rhodoreae</taxon>
        <taxon>Rhododendron</taxon>
    </lineage>
</organism>
<sequence length="83" mass="9854">MVLCKRARTKLCKREISFLHLDHQNCNFPYHQNCYYPSKKESTKQFDNSKIKFPLVYGASSQEEMLATLRIFLFLFHFACNIA</sequence>
<comment type="caution">
    <text evidence="1">The sequence shown here is derived from an EMBL/GenBank/DDBJ whole genome shotgun (WGS) entry which is preliminary data.</text>
</comment>
<gene>
    <name evidence="1" type="ORF">RHMOL_Rhmol12G0077300</name>
</gene>
<dbReference type="Proteomes" id="UP001062846">
    <property type="component" value="Chromosome 12"/>
</dbReference>
<evidence type="ECO:0000313" key="1">
    <source>
        <dbReference type="EMBL" id="KAI8527462.1"/>
    </source>
</evidence>
<dbReference type="EMBL" id="CM046399">
    <property type="protein sequence ID" value="KAI8527462.1"/>
    <property type="molecule type" value="Genomic_DNA"/>
</dbReference>
<protein>
    <submittedName>
        <fullName evidence="1">Uncharacterized protein</fullName>
    </submittedName>
</protein>
<keyword evidence="2" id="KW-1185">Reference proteome</keyword>
<name>A0ACC0LGG1_RHOML</name>
<reference evidence="1" key="1">
    <citation type="submission" date="2022-02" db="EMBL/GenBank/DDBJ databases">
        <title>Plant Genome Project.</title>
        <authorList>
            <person name="Zhang R.-G."/>
        </authorList>
    </citation>
    <scope>NUCLEOTIDE SEQUENCE</scope>
    <source>
        <strain evidence="1">AT1</strain>
    </source>
</reference>